<keyword evidence="2" id="KW-1133">Transmembrane helix</keyword>
<feature type="transmembrane region" description="Helical" evidence="2">
    <location>
        <begin position="508"/>
        <end position="526"/>
    </location>
</feature>
<organism evidence="3 4">
    <name type="scientific">Bryocella elongata</name>
    <dbReference type="NCBI Taxonomy" id="863522"/>
    <lineage>
        <taxon>Bacteria</taxon>
        <taxon>Pseudomonadati</taxon>
        <taxon>Acidobacteriota</taxon>
        <taxon>Terriglobia</taxon>
        <taxon>Terriglobales</taxon>
        <taxon>Acidobacteriaceae</taxon>
        <taxon>Bryocella</taxon>
    </lineage>
</organism>
<dbReference type="Proteomes" id="UP000236728">
    <property type="component" value="Unassembled WGS sequence"/>
</dbReference>
<name>A0A1H5YN37_9BACT</name>
<gene>
    <name evidence="3" type="ORF">SAMN05421819_2373</name>
</gene>
<keyword evidence="2" id="KW-0472">Membrane</keyword>
<sequence length="542" mass="58889">MSIVGVGLGALASLLGCRTRSYTPPEEPMPANAVLLSQMMREDPAFDEQLIASLAPDKNAKGKHGPVLMTPELIDELRTRLLGKDWSGLDRFPGWTMKRITPTVRVVGHVAGKDAMLEKDSEVKPGSSPQSGGADAMAKHSWLDVGEYALDKEQTISLDAPSTLKGFSLDGQITDLGHGVTRGDGPNEFAPEHAESERLAYVLNRLAGNGIEGMAQASVRFHLTTDPHAKSPALYDPTMGGAVGGDIFIPTPAALIQTLANTGHTVEVIDARYFANFAHMHYKGANGEQDVMAPFWIDSGVEVPNAHGRHLLVPVSHAELEWKIRGPKINADVSWYFGVDGKAEWRVMDTLDQAWVLKRAAHTYTGAQAIEATRLASVATVAYTHLHEVHGKIPFGGYFAFGVCQDVVSAIEKKLTGKVTLFPNTADNTFFTDARDAEFNAMMREVPKDRDAKGAEPERIFGSLPAAPDENGHFSAITIPGLADDLNVTYAAWKDGSLQTELDRSARIKTILFFGAALGVGIYLAVKTRRFLDRQPVQRKRL</sequence>
<keyword evidence="2" id="KW-0812">Transmembrane</keyword>
<accession>A0A1H5YN37</accession>
<feature type="region of interest" description="Disordered" evidence="1">
    <location>
        <begin position="118"/>
        <end position="137"/>
    </location>
</feature>
<dbReference type="RefSeq" id="WP_103933229.1">
    <property type="nucleotide sequence ID" value="NZ_FNVA01000003.1"/>
</dbReference>
<dbReference type="OrthoDB" id="7365510at2"/>
<evidence type="ECO:0000313" key="4">
    <source>
        <dbReference type="Proteomes" id="UP000236728"/>
    </source>
</evidence>
<evidence type="ECO:0000313" key="3">
    <source>
        <dbReference type="EMBL" id="SEG24786.1"/>
    </source>
</evidence>
<reference evidence="3 4" key="1">
    <citation type="submission" date="2016-10" db="EMBL/GenBank/DDBJ databases">
        <authorList>
            <person name="de Groot N.N."/>
        </authorList>
    </citation>
    <scope>NUCLEOTIDE SEQUENCE [LARGE SCALE GENOMIC DNA]</scope>
    <source>
        <strain evidence="3 4">DSM 22489</strain>
    </source>
</reference>
<evidence type="ECO:0000256" key="1">
    <source>
        <dbReference type="SAM" id="MobiDB-lite"/>
    </source>
</evidence>
<dbReference type="EMBL" id="FNVA01000003">
    <property type="protein sequence ID" value="SEG24786.1"/>
    <property type="molecule type" value="Genomic_DNA"/>
</dbReference>
<keyword evidence="4" id="KW-1185">Reference proteome</keyword>
<evidence type="ECO:0000256" key="2">
    <source>
        <dbReference type="SAM" id="Phobius"/>
    </source>
</evidence>
<proteinExistence type="predicted"/>
<protein>
    <submittedName>
        <fullName evidence="3">Uncharacterized protein</fullName>
    </submittedName>
</protein>
<dbReference type="AlphaFoldDB" id="A0A1H5YN37"/>